<proteinExistence type="predicted"/>
<dbReference type="EMBL" id="FR824144">
    <property type="protein sequence ID" value="CCA20640.1"/>
    <property type="molecule type" value="Genomic_DNA"/>
</dbReference>
<name>F0WHC2_9STRA</name>
<gene>
    <name evidence="1" type="primary">AlNc14C99G5986</name>
    <name evidence="1" type="ORF">ALNC14_067830</name>
</gene>
<dbReference type="HOGENOM" id="CLU_126829_0_0_1"/>
<organism evidence="1">
    <name type="scientific">Albugo laibachii Nc14</name>
    <dbReference type="NCBI Taxonomy" id="890382"/>
    <lineage>
        <taxon>Eukaryota</taxon>
        <taxon>Sar</taxon>
        <taxon>Stramenopiles</taxon>
        <taxon>Oomycota</taxon>
        <taxon>Peronosporomycetes</taxon>
        <taxon>Albuginales</taxon>
        <taxon>Albuginaceae</taxon>
        <taxon>Albugo</taxon>
    </lineage>
</organism>
<accession>F0WHC2</accession>
<protein>
    <submittedName>
        <fullName evidence="1">AlNc14C99G5986 protein</fullName>
    </submittedName>
</protein>
<sequence>MDLGDFLCFADEVDKGMEASTTADLLSVDGIVAFLSTAQDNSDDDEPAESGTTCEGVCSAHPAISIEGKLAAIRAVIFMLGDHPDLEKRLMGDLRMLQQRLREELRVEKENALTQTSIRSYFSAASTMQ</sequence>
<evidence type="ECO:0000313" key="1">
    <source>
        <dbReference type="EMBL" id="CCA20640.1"/>
    </source>
</evidence>
<reference evidence="1" key="1">
    <citation type="journal article" date="2011" name="PLoS Biol.">
        <title>Gene gain and loss during evolution of obligate parasitism in the white rust pathogen of Arabidopsis thaliana.</title>
        <authorList>
            <person name="Kemen E."/>
            <person name="Gardiner A."/>
            <person name="Schultz-Larsen T."/>
            <person name="Kemen A.C."/>
            <person name="Balmuth A.L."/>
            <person name="Robert-Seilaniantz A."/>
            <person name="Bailey K."/>
            <person name="Holub E."/>
            <person name="Studholme D.J."/>
            <person name="Maclean D."/>
            <person name="Jones J.D."/>
        </authorList>
    </citation>
    <scope>NUCLEOTIDE SEQUENCE</scope>
</reference>
<reference evidence="1" key="2">
    <citation type="submission" date="2011-02" db="EMBL/GenBank/DDBJ databases">
        <authorList>
            <person name="MacLean D."/>
        </authorList>
    </citation>
    <scope>NUCLEOTIDE SEQUENCE</scope>
</reference>
<dbReference type="AlphaFoldDB" id="F0WHC2"/>